<dbReference type="InterPro" id="IPR012337">
    <property type="entry name" value="RNaseH-like_sf"/>
</dbReference>
<dbReference type="AlphaFoldDB" id="A0A7L9WRL1"/>
<feature type="region of interest" description="Disordered" evidence="1">
    <location>
        <begin position="673"/>
        <end position="749"/>
    </location>
</feature>
<dbReference type="Gene3D" id="3.30.420.10">
    <property type="entry name" value="Ribonuclease H-like superfamily/Ribonuclease H"/>
    <property type="match status" value="1"/>
</dbReference>
<evidence type="ECO:0000259" key="2">
    <source>
        <dbReference type="PROSITE" id="PS50994"/>
    </source>
</evidence>
<reference evidence="3 4" key="1">
    <citation type="submission" date="2019-10" db="EMBL/GenBank/DDBJ databases">
        <title>Pseudopuniceibacterium sp. HQ09 islated from Antarctica.</title>
        <authorList>
            <person name="Liao L."/>
            <person name="Su S."/>
            <person name="Chen B."/>
            <person name="Yu Y."/>
        </authorList>
    </citation>
    <scope>NUCLEOTIDE SEQUENCE [LARGE SCALE GENOMIC DNA]</scope>
    <source>
        <strain evidence="3 4">HQ09</strain>
    </source>
</reference>
<dbReference type="KEGG" id="pshq:F3W81_16850"/>
<dbReference type="PROSITE" id="PS50994">
    <property type="entry name" value="INTEGRASE"/>
    <property type="match status" value="1"/>
</dbReference>
<dbReference type="SUPFAM" id="SSF53098">
    <property type="entry name" value="Ribonuclease H-like"/>
    <property type="match status" value="1"/>
</dbReference>
<dbReference type="InterPro" id="IPR036397">
    <property type="entry name" value="RNaseH_sf"/>
</dbReference>
<evidence type="ECO:0000313" key="4">
    <source>
        <dbReference type="Proteomes" id="UP000594118"/>
    </source>
</evidence>
<keyword evidence="4" id="KW-1185">Reference proteome</keyword>
<protein>
    <submittedName>
        <fullName evidence="3">DDE-type integrase/transposase/recombinase</fullName>
    </submittedName>
</protein>
<proteinExistence type="predicted"/>
<name>A0A7L9WRL1_9RHOB</name>
<dbReference type="GO" id="GO:0003676">
    <property type="term" value="F:nucleic acid binding"/>
    <property type="evidence" value="ECO:0007669"/>
    <property type="project" value="InterPro"/>
</dbReference>
<accession>A0A7L9WRL1</accession>
<gene>
    <name evidence="3" type="ORF">F3W81_16850</name>
</gene>
<dbReference type="InterPro" id="IPR001584">
    <property type="entry name" value="Integrase_cat-core"/>
</dbReference>
<dbReference type="GO" id="GO:0015074">
    <property type="term" value="P:DNA integration"/>
    <property type="evidence" value="ECO:0007669"/>
    <property type="project" value="InterPro"/>
</dbReference>
<dbReference type="RefSeq" id="WP_193080429.1">
    <property type="nucleotide sequence ID" value="NZ_CP045201.1"/>
</dbReference>
<evidence type="ECO:0000256" key="1">
    <source>
        <dbReference type="SAM" id="MobiDB-lite"/>
    </source>
</evidence>
<evidence type="ECO:0000313" key="3">
    <source>
        <dbReference type="EMBL" id="QOL82347.1"/>
    </source>
</evidence>
<dbReference type="Proteomes" id="UP000594118">
    <property type="component" value="Chromosome"/>
</dbReference>
<dbReference type="EMBL" id="CP045201">
    <property type="protein sequence ID" value="QOL82347.1"/>
    <property type="molecule type" value="Genomic_DNA"/>
</dbReference>
<sequence length="749" mass="83843">MSAKATYRIPQGSELVLERRRWRVVGKDPEGYAVEGIDDGECIVLPFRRVTEALTVGDGEVITPVMAETRRKLLDYTGGLEKLAHLPAPEQRDVRARLGLIHAMDALEAEGRKLTQRHLARRDVRQRLREMAKVLTNDPKLFHDVHIGSAKRPHSLPTGRVLQEMRNTFISFGREPIVLARRHHLKGPPEDQRRRMCATQERFIAYVANLYLSTQQPEIGPLYENGKAAFELSEQDILRGVKLPSVTTIRTRIRELPRPLVEAGRNGKRHAQNKYGAGSTDIRALKYGETCPTDQYLMSIFTNSKGEIFVKKIDPAKATEPLEKGEIRRLWLFLMIDLATRLPLAWLLSETADGDHQKKLLRMALRDKTREKVRYGCKHDPARPVSLALVKSDNGTAARNAEVYASQLGLGTSVMTGRAYNSTDNAYAERPFGTLQWKVLNFLPGYTGSRPGELNGYDGQKKAVITSDALMGIITRYFVDEYPYNPHNGTGMFGATPWQKFEEVKMRSDGIDAPTPDLVRLHLGEEVQATATSEGVKVFGIPYNCSELQTLAAKRQVKCTVMLDPDDLRKVTILNAEWKDVIIADLQMTTFADLTLDEALDVKRAAIEANPELRALHQRHLEEARRRRVRESGFFPDSNLPSSYVRIDKLWKDAADMANVEVVSMSRSVTTVEPGSIMDRPGFTAPRTDVAAQDEMSSPAAQDALPSEASPHLIEPDAMSTDATLPEAATDEKITITKPMFSPITESKV</sequence>
<feature type="domain" description="Integrase catalytic" evidence="2">
    <location>
        <begin position="311"/>
        <end position="505"/>
    </location>
</feature>
<organism evidence="3 4">
    <name type="scientific">Pseudooceanicola spongiae</name>
    <dbReference type="NCBI Taxonomy" id="2613965"/>
    <lineage>
        <taxon>Bacteria</taxon>
        <taxon>Pseudomonadati</taxon>
        <taxon>Pseudomonadota</taxon>
        <taxon>Alphaproteobacteria</taxon>
        <taxon>Rhodobacterales</taxon>
        <taxon>Paracoccaceae</taxon>
        <taxon>Pseudooceanicola</taxon>
    </lineage>
</organism>